<dbReference type="InterPro" id="IPR011249">
    <property type="entry name" value="Metalloenz_LuxS/M16"/>
</dbReference>
<accession>A0A6N2U2F1</accession>
<organism evidence="1">
    <name type="scientific">uncultured Anaerotruncus sp</name>
    <dbReference type="NCBI Taxonomy" id="905011"/>
    <lineage>
        <taxon>Bacteria</taxon>
        <taxon>Bacillati</taxon>
        <taxon>Bacillota</taxon>
        <taxon>Clostridia</taxon>
        <taxon>Eubacteriales</taxon>
        <taxon>Oscillospiraceae</taxon>
        <taxon>Anaerotruncus</taxon>
        <taxon>environmental samples</taxon>
    </lineage>
</organism>
<dbReference type="AlphaFoldDB" id="A0A6N2U2F1"/>
<dbReference type="GO" id="GO:0046872">
    <property type="term" value="F:metal ion binding"/>
    <property type="evidence" value="ECO:0007669"/>
    <property type="project" value="InterPro"/>
</dbReference>
<sequence length="68" mass="7160">MPQPKIYAAVLNHFGSLSDLAATLGATVVDETLCFSGLTGQAVSDLMEQHGLDYNYSGTPEAAKEADQ</sequence>
<dbReference type="SUPFAM" id="SSF63411">
    <property type="entry name" value="LuxS/MPP-like metallohydrolase"/>
    <property type="match status" value="1"/>
</dbReference>
<dbReference type="EMBL" id="CACRSL010000003">
    <property type="protein sequence ID" value="VYT11888.1"/>
    <property type="molecule type" value="Genomic_DNA"/>
</dbReference>
<protein>
    <submittedName>
        <fullName evidence="1">Uncharacterized protein</fullName>
    </submittedName>
</protein>
<evidence type="ECO:0000313" key="1">
    <source>
        <dbReference type="EMBL" id="VYT11888.1"/>
    </source>
</evidence>
<name>A0A6N2U2F1_9FIRM</name>
<gene>
    <name evidence="1" type="ORF">AULFYP135_01716</name>
</gene>
<proteinExistence type="predicted"/>
<reference evidence="1" key="1">
    <citation type="submission" date="2019-11" db="EMBL/GenBank/DDBJ databases">
        <authorList>
            <person name="Feng L."/>
        </authorList>
    </citation>
    <scope>NUCLEOTIDE SEQUENCE</scope>
    <source>
        <strain evidence="1">AundefinedLFYP135</strain>
    </source>
</reference>